<keyword evidence="2" id="KW-1185">Reference proteome</keyword>
<reference evidence="2" key="1">
    <citation type="journal article" date="2007" name="Nature">
        <title>The grapevine genome sequence suggests ancestral hexaploidization in major angiosperm phyla.</title>
        <authorList>
            <consortium name="The French-Italian Public Consortium for Grapevine Genome Characterization."/>
            <person name="Jaillon O."/>
            <person name="Aury J.-M."/>
            <person name="Noel B."/>
            <person name="Policriti A."/>
            <person name="Clepet C."/>
            <person name="Casagrande A."/>
            <person name="Choisne N."/>
            <person name="Aubourg S."/>
            <person name="Vitulo N."/>
            <person name="Jubin C."/>
            <person name="Vezzi A."/>
            <person name="Legeai F."/>
            <person name="Hugueney P."/>
            <person name="Dasilva C."/>
            <person name="Horner D."/>
            <person name="Mica E."/>
            <person name="Jublot D."/>
            <person name="Poulain J."/>
            <person name="Bruyere C."/>
            <person name="Billault A."/>
            <person name="Segurens B."/>
            <person name="Gouyvenoux M."/>
            <person name="Ugarte E."/>
            <person name="Cattonaro F."/>
            <person name="Anthouard V."/>
            <person name="Vico V."/>
            <person name="Del Fabbro C."/>
            <person name="Alaux M."/>
            <person name="Di Gaspero G."/>
            <person name="Dumas V."/>
            <person name="Felice N."/>
            <person name="Paillard S."/>
            <person name="Juman I."/>
            <person name="Moroldo M."/>
            <person name="Scalabrin S."/>
            <person name="Canaguier A."/>
            <person name="Le Clainche I."/>
            <person name="Malacrida G."/>
            <person name="Durand E."/>
            <person name="Pesole G."/>
            <person name="Laucou V."/>
            <person name="Chatelet P."/>
            <person name="Merdinoglu D."/>
            <person name="Delledonne M."/>
            <person name="Pezzotti M."/>
            <person name="Lecharny A."/>
            <person name="Scarpelli C."/>
            <person name="Artiguenave F."/>
            <person name="Pe M.E."/>
            <person name="Valle G."/>
            <person name="Morgante M."/>
            <person name="Caboche M."/>
            <person name="Adam-Blondon A.-F."/>
            <person name="Weissenbach J."/>
            <person name="Quetier F."/>
            <person name="Wincker P."/>
        </authorList>
    </citation>
    <scope>NUCLEOTIDE SEQUENCE [LARGE SCALE GENOMIC DNA]</scope>
    <source>
        <strain evidence="2">cv. Pinot noir / PN40024</strain>
    </source>
</reference>
<proteinExistence type="predicted"/>
<dbReference type="AlphaFoldDB" id="D7SSY6"/>
<organism evidence="1 2">
    <name type="scientific">Vitis vinifera</name>
    <name type="common">Grape</name>
    <dbReference type="NCBI Taxonomy" id="29760"/>
    <lineage>
        <taxon>Eukaryota</taxon>
        <taxon>Viridiplantae</taxon>
        <taxon>Streptophyta</taxon>
        <taxon>Embryophyta</taxon>
        <taxon>Tracheophyta</taxon>
        <taxon>Spermatophyta</taxon>
        <taxon>Magnoliopsida</taxon>
        <taxon>eudicotyledons</taxon>
        <taxon>Gunneridae</taxon>
        <taxon>Pentapetalae</taxon>
        <taxon>rosids</taxon>
        <taxon>Vitales</taxon>
        <taxon>Vitaceae</taxon>
        <taxon>Viteae</taxon>
        <taxon>Vitis</taxon>
    </lineage>
</organism>
<dbReference type="EMBL" id="FN595002">
    <property type="protein sequence ID" value="CBI18770.3"/>
    <property type="molecule type" value="Genomic_DNA"/>
</dbReference>
<dbReference type="Proteomes" id="UP000009183">
    <property type="component" value="Unassembled WGS sequence, unordered"/>
</dbReference>
<protein>
    <submittedName>
        <fullName evidence="1">Uncharacterized protein</fullName>
    </submittedName>
</protein>
<evidence type="ECO:0000313" key="2">
    <source>
        <dbReference type="Proteomes" id="UP000009183"/>
    </source>
</evidence>
<sequence>MIHFPTINNQEKIEIISS</sequence>
<gene>
    <name evidence="1" type="ORF">VIT_00s0663g00020</name>
</gene>
<accession>D7SSY6</accession>
<dbReference type="InParanoid" id="D7SSY6"/>
<dbReference type="HOGENOM" id="CLU_3431161_0_0_1"/>
<evidence type="ECO:0000313" key="1">
    <source>
        <dbReference type="EMBL" id="CBI18770.3"/>
    </source>
</evidence>
<name>D7SSY6_VITVI</name>